<protein>
    <submittedName>
        <fullName evidence="1">Uncharacterized protein</fullName>
    </submittedName>
</protein>
<dbReference type="AlphaFoldDB" id="A0A4C1SQ72"/>
<keyword evidence="2" id="KW-1185">Reference proteome</keyword>
<evidence type="ECO:0000313" key="1">
    <source>
        <dbReference type="EMBL" id="GBP03340.1"/>
    </source>
</evidence>
<name>A0A4C1SQ72_EUMVA</name>
<proteinExistence type="predicted"/>
<reference evidence="1 2" key="1">
    <citation type="journal article" date="2019" name="Commun. Biol.">
        <title>The bagworm genome reveals a unique fibroin gene that provides high tensile strength.</title>
        <authorList>
            <person name="Kono N."/>
            <person name="Nakamura H."/>
            <person name="Ohtoshi R."/>
            <person name="Tomita M."/>
            <person name="Numata K."/>
            <person name="Arakawa K."/>
        </authorList>
    </citation>
    <scope>NUCLEOTIDE SEQUENCE [LARGE SCALE GENOMIC DNA]</scope>
</reference>
<accession>A0A4C1SQ72</accession>
<dbReference type="Proteomes" id="UP000299102">
    <property type="component" value="Unassembled WGS sequence"/>
</dbReference>
<evidence type="ECO:0000313" key="2">
    <source>
        <dbReference type="Proteomes" id="UP000299102"/>
    </source>
</evidence>
<organism evidence="1 2">
    <name type="scientific">Eumeta variegata</name>
    <name type="common">Bagworm moth</name>
    <name type="synonym">Eumeta japonica</name>
    <dbReference type="NCBI Taxonomy" id="151549"/>
    <lineage>
        <taxon>Eukaryota</taxon>
        <taxon>Metazoa</taxon>
        <taxon>Ecdysozoa</taxon>
        <taxon>Arthropoda</taxon>
        <taxon>Hexapoda</taxon>
        <taxon>Insecta</taxon>
        <taxon>Pterygota</taxon>
        <taxon>Neoptera</taxon>
        <taxon>Endopterygota</taxon>
        <taxon>Lepidoptera</taxon>
        <taxon>Glossata</taxon>
        <taxon>Ditrysia</taxon>
        <taxon>Tineoidea</taxon>
        <taxon>Psychidae</taxon>
        <taxon>Oiketicinae</taxon>
        <taxon>Eumeta</taxon>
    </lineage>
</organism>
<gene>
    <name evidence="1" type="ORF">EVAR_101741_1</name>
</gene>
<dbReference type="EMBL" id="BGZK01000010">
    <property type="protein sequence ID" value="GBP03340.1"/>
    <property type="molecule type" value="Genomic_DNA"/>
</dbReference>
<comment type="caution">
    <text evidence="1">The sequence shown here is derived from an EMBL/GenBank/DDBJ whole genome shotgun (WGS) entry which is preliminary data.</text>
</comment>
<sequence>MGISPVQLYDSSIEIHVLALTKDYSGPTQRQHQQRRCGGLLVHLKPDNRTGQDRRRAITFKGSDGRRSVPEEI</sequence>